<dbReference type="GO" id="GO:0003677">
    <property type="term" value="F:DNA binding"/>
    <property type="evidence" value="ECO:0007669"/>
    <property type="project" value="UniProtKB-KW"/>
</dbReference>
<sequence length="66" mass="7491">MRTRQRLSQEAVADRADLSRNFVGMVERGEVSPSFDNLAKLADGLGVRLSELMRLYESRKDGTDFE</sequence>
<dbReference type="Gene3D" id="1.10.260.40">
    <property type="entry name" value="lambda repressor-like DNA-binding domains"/>
    <property type="match status" value="1"/>
</dbReference>
<accession>A0A840I9N1</accession>
<feature type="domain" description="HTH cro/C1-type" evidence="2">
    <location>
        <begin position="1"/>
        <end position="52"/>
    </location>
</feature>
<organism evidence="3 4">
    <name type="scientific">Conexibacter arvalis</name>
    <dbReference type="NCBI Taxonomy" id="912552"/>
    <lineage>
        <taxon>Bacteria</taxon>
        <taxon>Bacillati</taxon>
        <taxon>Actinomycetota</taxon>
        <taxon>Thermoleophilia</taxon>
        <taxon>Solirubrobacterales</taxon>
        <taxon>Conexibacteraceae</taxon>
        <taxon>Conexibacter</taxon>
    </lineage>
</organism>
<proteinExistence type="predicted"/>
<dbReference type="AlphaFoldDB" id="A0A840I9N1"/>
<dbReference type="GO" id="GO:0003700">
    <property type="term" value="F:DNA-binding transcription factor activity"/>
    <property type="evidence" value="ECO:0007669"/>
    <property type="project" value="TreeGrafter"/>
</dbReference>
<dbReference type="CDD" id="cd00093">
    <property type="entry name" value="HTH_XRE"/>
    <property type="match status" value="1"/>
</dbReference>
<dbReference type="PANTHER" id="PTHR46797">
    <property type="entry name" value="HTH-TYPE TRANSCRIPTIONAL REGULATOR"/>
    <property type="match status" value="1"/>
</dbReference>
<comment type="caution">
    <text evidence="3">The sequence shown here is derived from an EMBL/GenBank/DDBJ whole genome shotgun (WGS) entry which is preliminary data.</text>
</comment>
<evidence type="ECO:0000259" key="2">
    <source>
        <dbReference type="PROSITE" id="PS50943"/>
    </source>
</evidence>
<dbReference type="SUPFAM" id="SSF47413">
    <property type="entry name" value="lambda repressor-like DNA-binding domains"/>
    <property type="match status" value="1"/>
</dbReference>
<dbReference type="Pfam" id="PF01381">
    <property type="entry name" value="HTH_3"/>
    <property type="match status" value="1"/>
</dbReference>
<name>A0A840I9N1_9ACTN</name>
<reference evidence="3 4" key="1">
    <citation type="submission" date="2020-08" db="EMBL/GenBank/DDBJ databases">
        <title>Genomic Encyclopedia of Archaeal and Bacterial Type Strains, Phase II (KMG-II): from individual species to whole genera.</title>
        <authorList>
            <person name="Goeker M."/>
        </authorList>
    </citation>
    <scope>NUCLEOTIDE SEQUENCE [LARGE SCALE GENOMIC DNA]</scope>
    <source>
        <strain evidence="3 4">DSM 23288</strain>
    </source>
</reference>
<evidence type="ECO:0000313" key="3">
    <source>
        <dbReference type="EMBL" id="MBB4661566.1"/>
    </source>
</evidence>
<dbReference type="SMART" id="SM00530">
    <property type="entry name" value="HTH_XRE"/>
    <property type="match status" value="1"/>
</dbReference>
<dbReference type="EMBL" id="JACHNU010000001">
    <property type="protein sequence ID" value="MBB4661566.1"/>
    <property type="molecule type" value="Genomic_DNA"/>
</dbReference>
<protein>
    <submittedName>
        <fullName evidence="3">Transcriptional regulator with XRE-family HTH domain</fullName>
    </submittedName>
</protein>
<dbReference type="PANTHER" id="PTHR46797:SF1">
    <property type="entry name" value="METHYLPHOSPHONATE SYNTHASE"/>
    <property type="match status" value="1"/>
</dbReference>
<dbReference type="PROSITE" id="PS50943">
    <property type="entry name" value="HTH_CROC1"/>
    <property type="match status" value="1"/>
</dbReference>
<dbReference type="InterPro" id="IPR050807">
    <property type="entry name" value="TransReg_Diox_bact_type"/>
</dbReference>
<dbReference type="Proteomes" id="UP000585272">
    <property type="component" value="Unassembled WGS sequence"/>
</dbReference>
<gene>
    <name evidence="3" type="ORF">BDZ31_001139</name>
</gene>
<keyword evidence="1" id="KW-0238">DNA-binding</keyword>
<dbReference type="InterPro" id="IPR001387">
    <property type="entry name" value="Cro/C1-type_HTH"/>
</dbReference>
<dbReference type="InterPro" id="IPR010982">
    <property type="entry name" value="Lambda_DNA-bd_dom_sf"/>
</dbReference>
<dbReference type="GO" id="GO:0005829">
    <property type="term" value="C:cytosol"/>
    <property type="evidence" value="ECO:0007669"/>
    <property type="project" value="TreeGrafter"/>
</dbReference>
<keyword evidence="4" id="KW-1185">Reference proteome</keyword>
<evidence type="ECO:0000313" key="4">
    <source>
        <dbReference type="Proteomes" id="UP000585272"/>
    </source>
</evidence>
<evidence type="ECO:0000256" key="1">
    <source>
        <dbReference type="ARBA" id="ARBA00023125"/>
    </source>
</evidence>